<dbReference type="InterPro" id="IPR008042">
    <property type="entry name" value="Retrotrans_Pao"/>
</dbReference>
<dbReference type="EnsemblMetazoa" id="CJA36853.1">
    <property type="protein sequence ID" value="CJA36853.1"/>
    <property type="gene ID" value="WBGene00212700"/>
</dbReference>
<proteinExistence type="predicted"/>
<dbReference type="Proteomes" id="UP000005237">
    <property type="component" value="Unassembled WGS sequence"/>
</dbReference>
<protein>
    <submittedName>
        <fullName evidence="1">Uncharacterized protein</fullName>
    </submittedName>
</protein>
<sequence length="533" mass="61386">MSMNLREFLINNPAEMNKLPKEDIASAKDCNLLGYKYNSIEDALTIKLVTLDKPDPSKRQVASYLAKNFDPLGYITPILVPLKTMVRLCWDDGINWNEKLFSVRSDANALPSHSGGRGHVGDEGVQKIERPLAIFSLISLNLTPNACEILCSIGASLQRFIPSISLNQTVLDIWKVLRSGWTHSQISIPRQLTTSYNYSSVKLLLFSDASKEYYAAVAYLHYEFPDQTSQTNILMSKSKIKPNNTETYTIPKLELLGIEIAARISCQIAKEAHITIDNTMFFTDSTIALYWILRKEQKRQWVANRVNEIHARHDELRQKGMDPSFHHCPTESNPADLATRGMTTEEFTNSKIWFHGPDFLKEQPDDWPCRIEGTITCPKDFQDVVYREMINTPTNSKNIKIKSIKSTKKKSKTMLPKPTVKPSTPVTVTVHKSVHHIHHTLLTTQIRNPYVSDVPFHKSNSLKRIISHMYRVMTIIERNLIKHRWQSVLFQAFTKLDKEQYSERRRLIRWYIILEHYKESDKGNLFTNHIGML</sequence>
<organism evidence="1 2">
    <name type="scientific">Caenorhabditis japonica</name>
    <dbReference type="NCBI Taxonomy" id="281687"/>
    <lineage>
        <taxon>Eukaryota</taxon>
        <taxon>Metazoa</taxon>
        <taxon>Ecdysozoa</taxon>
        <taxon>Nematoda</taxon>
        <taxon>Chromadorea</taxon>
        <taxon>Rhabditida</taxon>
        <taxon>Rhabditina</taxon>
        <taxon>Rhabditomorpha</taxon>
        <taxon>Rhabditoidea</taxon>
        <taxon>Rhabditidae</taxon>
        <taxon>Peloderinae</taxon>
        <taxon>Caenorhabditis</taxon>
    </lineage>
</organism>
<name>A0A8R1INZ9_CAEJA</name>
<accession>A0A8R1INZ9</accession>
<dbReference type="Pfam" id="PF05380">
    <property type="entry name" value="Peptidase_A17"/>
    <property type="match status" value="2"/>
</dbReference>
<dbReference type="AlphaFoldDB" id="A0A8R1INZ9"/>
<reference evidence="2" key="1">
    <citation type="submission" date="2010-08" db="EMBL/GenBank/DDBJ databases">
        <authorList>
            <consortium name="Caenorhabditis japonica Sequencing Consortium"/>
            <person name="Wilson R.K."/>
        </authorList>
    </citation>
    <scope>NUCLEOTIDE SEQUENCE [LARGE SCALE GENOMIC DNA]</scope>
    <source>
        <strain evidence="2">DF5081</strain>
    </source>
</reference>
<reference evidence="1" key="2">
    <citation type="submission" date="2022-06" db="UniProtKB">
        <authorList>
            <consortium name="EnsemblMetazoa"/>
        </authorList>
    </citation>
    <scope>IDENTIFICATION</scope>
    <source>
        <strain evidence="1">DF5081</strain>
    </source>
</reference>
<evidence type="ECO:0000313" key="2">
    <source>
        <dbReference type="Proteomes" id="UP000005237"/>
    </source>
</evidence>
<evidence type="ECO:0000313" key="1">
    <source>
        <dbReference type="EnsemblMetazoa" id="CJA36853.1"/>
    </source>
</evidence>
<keyword evidence="2" id="KW-1185">Reference proteome</keyword>
<dbReference type="PANTHER" id="PTHR47331">
    <property type="entry name" value="PHD-TYPE DOMAIN-CONTAINING PROTEIN"/>
    <property type="match status" value="1"/>
</dbReference>